<evidence type="ECO:0000259" key="8">
    <source>
        <dbReference type="Pfam" id="PF02775"/>
    </source>
</evidence>
<evidence type="ECO:0000256" key="1">
    <source>
        <dbReference type="ARBA" id="ARBA00001946"/>
    </source>
</evidence>
<accession>A0A0F9T9F1</accession>
<feature type="domain" description="Thiamine pyrophosphate enzyme N-terminal TPP-binding" evidence="9">
    <location>
        <begin position="8"/>
        <end position="128"/>
    </location>
</feature>
<evidence type="ECO:0000259" key="7">
    <source>
        <dbReference type="Pfam" id="PF00205"/>
    </source>
</evidence>
<keyword evidence="5 6" id="KW-0786">Thiamine pyrophosphate</keyword>
<dbReference type="GO" id="GO:0000287">
    <property type="term" value="F:magnesium ion binding"/>
    <property type="evidence" value="ECO:0007669"/>
    <property type="project" value="InterPro"/>
</dbReference>
<evidence type="ECO:0008006" key="11">
    <source>
        <dbReference type="Google" id="ProtNLM"/>
    </source>
</evidence>
<dbReference type="Gene3D" id="3.40.50.1220">
    <property type="entry name" value="TPP-binding domain"/>
    <property type="match status" value="1"/>
</dbReference>
<dbReference type="AlphaFoldDB" id="A0A0F9T9F1"/>
<evidence type="ECO:0000256" key="4">
    <source>
        <dbReference type="ARBA" id="ARBA00022723"/>
    </source>
</evidence>
<evidence type="ECO:0000313" key="10">
    <source>
        <dbReference type="EMBL" id="KKN45601.1"/>
    </source>
</evidence>
<organism evidence="10">
    <name type="scientific">marine sediment metagenome</name>
    <dbReference type="NCBI Taxonomy" id="412755"/>
    <lineage>
        <taxon>unclassified sequences</taxon>
        <taxon>metagenomes</taxon>
        <taxon>ecological metagenomes</taxon>
    </lineage>
</organism>
<dbReference type="GO" id="GO:0005948">
    <property type="term" value="C:acetolactate synthase complex"/>
    <property type="evidence" value="ECO:0007669"/>
    <property type="project" value="TreeGrafter"/>
</dbReference>
<comment type="cofactor">
    <cofactor evidence="2">
        <name>thiamine diphosphate</name>
        <dbReference type="ChEBI" id="CHEBI:58937"/>
    </cofactor>
</comment>
<dbReference type="EMBL" id="LAZR01001378">
    <property type="protein sequence ID" value="KKN45601.1"/>
    <property type="molecule type" value="Genomic_DNA"/>
</dbReference>
<evidence type="ECO:0000256" key="6">
    <source>
        <dbReference type="RuleBase" id="RU362132"/>
    </source>
</evidence>
<dbReference type="PANTHER" id="PTHR18968">
    <property type="entry name" value="THIAMINE PYROPHOSPHATE ENZYMES"/>
    <property type="match status" value="1"/>
</dbReference>
<feature type="domain" description="Thiamine pyrophosphate enzyme TPP-binding" evidence="8">
    <location>
        <begin position="399"/>
        <end position="550"/>
    </location>
</feature>
<keyword evidence="4" id="KW-0479">Metal-binding</keyword>
<evidence type="ECO:0000256" key="3">
    <source>
        <dbReference type="ARBA" id="ARBA00007812"/>
    </source>
</evidence>
<comment type="similarity">
    <text evidence="3 6">Belongs to the TPP enzyme family.</text>
</comment>
<gene>
    <name evidence="10" type="ORF">LCGC14_0681390</name>
</gene>
<dbReference type="InterPro" id="IPR000399">
    <property type="entry name" value="TPP-bd_CS"/>
</dbReference>
<dbReference type="Gene3D" id="3.40.50.970">
    <property type="match status" value="2"/>
</dbReference>
<dbReference type="PROSITE" id="PS00187">
    <property type="entry name" value="TPP_ENZYMES"/>
    <property type="match status" value="1"/>
</dbReference>
<dbReference type="InterPro" id="IPR029035">
    <property type="entry name" value="DHS-like_NAD/FAD-binding_dom"/>
</dbReference>
<reference evidence="10" key="1">
    <citation type="journal article" date="2015" name="Nature">
        <title>Complex archaea that bridge the gap between prokaryotes and eukaryotes.</title>
        <authorList>
            <person name="Spang A."/>
            <person name="Saw J.H."/>
            <person name="Jorgensen S.L."/>
            <person name="Zaremba-Niedzwiedzka K."/>
            <person name="Martijn J."/>
            <person name="Lind A.E."/>
            <person name="van Eijk R."/>
            <person name="Schleper C."/>
            <person name="Guy L."/>
            <person name="Ettema T.J."/>
        </authorList>
    </citation>
    <scope>NUCLEOTIDE SEQUENCE</scope>
</reference>
<name>A0A0F9T9F1_9ZZZZ</name>
<dbReference type="InterPro" id="IPR012001">
    <property type="entry name" value="Thiamin_PyroP_enz_TPP-bd_dom"/>
</dbReference>
<dbReference type="InterPro" id="IPR029061">
    <property type="entry name" value="THDP-binding"/>
</dbReference>
<dbReference type="CDD" id="cd07035">
    <property type="entry name" value="TPP_PYR_POX_like"/>
    <property type="match status" value="1"/>
</dbReference>
<dbReference type="SUPFAM" id="SSF52467">
    <property type="entry name" value="DHS-like NAD/FAD-binding domain"/>
    <property type="match status" value="1"/>
</dbReference>
<dbReference type="Pfam" id="PF00205">
    <property type="entry name" value="TPP_enzyme_M"/>
    <property type="match status" value="1"/>
</dbReference>
<evidence type="ECO:0000256" key="2">
    <source>
        <dbReference type="ARBA" id="ARBA00001964"/>
    </source>
</evidence>
<dbReference type="SUPFAM" id="SSF52518">
    <property type="entry name" value="Thiamin diphosphate-binding fold (THDP-binding)"/>
    <property type="match status" value="2"/>
</dbReference>
<dbReference type="CDD" id="cd00568">
    <property type="entry name" value="TPP_enzymes"/>
    <property type="match status" value="1"/>
</dbReference>
<dbReference type="GO" id="GO:0009099">
    <property type="term" value="P:L-valine biosynthetic process"/>
    <property type="evidence" value="ECO:0007669"/>
    <property type="project" value="TreeGrafter"/>
</dbReference>
<protein>
    <recommendedName>
        <fullName evidence="11">Thiamine pyrophosphate-binding protein</fullName>
    </recommendedName>
</protein>
<dbReference type="FunFam" id="3.40.50.970:FF:000007">
    <property type="entry name" value="Acetolactate synthase"/>
    <property type="match status" value="1"/>
</dbReference>
<evidence type="ECO:0000256" key="5">
    <source>
        <dbReference type="ARBA" id="ARBA00023052"/>
    </source>
</evidence>
<dbReference type="InterPro" id="IPR012000">
    <property type="entry name" value="Thiamin_PyroP_enz_cen_dom"/>
</dbReference>
<proteinExistence type="inferred from homology"/>
<comment type="caution">
    <text evidence="10">The sequence shown here is derived from an EMBL/GenBank/DDBJ whole genome shotgun (WGS) entry which is preliminary data.</text>
</comment>
<dbReference type="Pfam" id="PF02775">
    <property type="entry name" value="TPP_enzyme_C"/>
    <property type="match status" value="1"/>
</dbReference>
<dbReference type="Pfam" id="PF02776">
    <property type="entry name" value="TPP_enzyme_N"/>
    <property type="match status" value="1"/>
</dbReference>
<sequence>MANSKKINGGDVLIKCLLEENVKYMFGIPGGQLLTMYDAIYRWGREKGIDTVMFRHEQAAAHAADAWARVTNKPGVCFGTVGPGAAHLIPGVTAAWADNIPVISIVPQVDIALEDTYTLQGQLDQLSLFKPVTKYQTSVRELKKIPGAVQKIFREALGGRPQPVLLEIFPDALIERIDEEEITILQMNQYRALNKPAISKELIIKSLDLLANAKKPLIVSGGGVMRAEGWNELKEFAEYMQIPVMTSVMGIGTMEFSSKCYLGAAMSSTIFQASSQADVVLGLGCKFGFSMGHGKSPTWNKSQKLIQVDIDPGIIGYSKPITVGIEGDCKIFLQQILEEAKKTKSVESREWLEGLSKSRKDFMESKKKVASTDEIPIDTQRMIKEVYEFMDDDAILAVDAGNTAFFALEQMDFYKQRNPLSTLQAIGMGHLGTAVPYAIAAKLAEPNKQVIAIAGDGAFMMNIQDLETAVRLGLKNLIYIIGNNSAWGMIKIGQEFGYQKRYIDTDLPDFDFAECAKGFGCYGEVVTDPNELKPAFNRARNSGKPAVIDVKVKYSTPDVLMLMFSLGIYFR</sequence>
<dbReference type="PANTHER" id="PTHR18968:SF166">
    <property type="entry name" value="2-HYDROXYACYL-COA LYASE 2"/>
    <property type="match status" value="1"/>
</dbReference>
<dbReference type="GO" id="GO:0003984">
    <property type="term" value="F:acetolactate synthase activity"/>
    <property type="evidence" value="ECO:0007669"/>
    <property type="project" value="TreeGrafter"/>
</dbReference>
<comment type="cofactor">
    <cofactor evidence="1">
        <name>Mg(2+)</name>
        <dbReference type="ChEBI" id="CHEBI:18420"/>
    </cofactor>
</comment>
<dbReference type="InterPro" id="IPR045229">
    <property type="entry name" value="TPP_enz"/>
</dbReference>
<dbReference type="GO" id="GO:0009097">
    <property type="term" value="P:isoleucine biosynthetic process"/>
    <property type="evidence" value="ECO:0007669"/>
    <property type="project" value="TreeGrafter"/>
</dbReference>
<dbReference type="GO" id="GO:0050660">
    <property type="term" value="F:flavin adenine dinucleotide binding"/>
    <property type="evidence" value="ECO:0007669"/>
    <property type="project" value="TreeGrafter"/>
</dbReference>
<evidence type="ECO:0000259" key="9">
    <source>
        <dbReference type="Pfam" id="PF02776"/>
    </source>
</evidence>
<dbReference type="InterPro" id="IPR011766">
    <property type="entry name" value="TPP_enzyme_TPP-bd"/>
</dbReference>
<feature type="domain" description="Thiamine pyrophosphate enzyme central" evidence="7">
    <location>
        <begin position="206"/>
        <end position="336"/>
    </location>
</feature>
<dbReference type="GO" id="GO:0030976">
    <property type="term" value="F:thiamine pyrophosphate binding"/>
    <property type="evidence" value="ECO:0007669"/>
    <property type="project" value="InterPro"/>
</dbReference>